<sequence length="966" mass="105957">MPPEKNRHVRFAAAVRQQEWKVTRRDLVHDVSVYREHVTGERGRSAAPSPAGRGTTRASLERREPTARGMLVTAHPPRGVSPVDLDRTYAPRVGDEVEHGSSAAAGGQRQPENRPLADVQSVDSRSQRSQSRVNPVRGRGAGEHRHHPPRLEALMARKSELMQLVRTYFGTVHYYGFLTFIHEPSFLRLLEMGKAPRSLTAMMLACTIRFAGDSSPACMHKANALFDESFPQIQAQTYEGYGAVELMTSILARTFEHARGHFSTSWILWGNVVRMMQFLMLHTLDETYAQEPTVRLSPLLKRESLRRLAWAVLYLDTLSDAGRHGVHTVTEDGFHIQLPCDETSFIRGLNVQTAMLHDDTAPVDIHKSAGSWLSSHTIADAAHNDSPQTSLYADSARSCEGSGHLGISAHIIRTAAMRRRILHFNSTLKYTRLSVPALLDQLQVFEHQLKRLVADLPSDLAYTEDNLFVHVERRTAFILLHMLRHNCFLMLDFATLNVCKLGMDPKTAMPGQPAAIQESVLNEGLSPTSTGLTAERRSRIVQGCLRRRLRHCVPVSRIIHDALRLSVNCDPFVGVQAYTALEFILFDCTRLAQTDPSVTLKDPIYANALRSIMEMIRKLAPVDQGMRHLRVEACRRLARHGFRDLITTEDWEACARAVPASCNQDAADDEYDFRAFHWHRYEPRRGSRPSTRSDEPGQQQGPRKRSRLDDGTSSRLPDAGDNGVAQVPVEAEALLELGPWASAVPSRAQSPSALGLSNSLDAGSIANGDTVQVGAASSLQRSNLSVGAQSFGTGLTPQPSWMASNSLQSSLSPVAPRSDPVLGQVSELEQQLNLDALFQPTAPVSTLGAGYDAGRNQASGSNFITDQTTGRWIDLDYGFALGMDVAGTSTGGGGGVAHMLNDQGVSLNLGEPSMGQAESGFDLSGFSSATANVTNYDGFSRLMEQAGYVSTDGMESLGWLFGTPNS</sequence>
<dbReference type="STRING" id="1890683.A0A427YKJ2"/>
<evidence type="ECO:0000313" key="8">
    <source>
        <dbReference type="EMBL" id="RSH91614.1"/>
    </source>
</evidence>
<feature type="compositionally biased region" description="Low complexity" evidence="6">
    <location>
        <begin position="118"/>
        <end position="133"/>
    </location>
</feature>
<dbReference type="OrthoDB" id="3862662at2759"/>
<dbReference type="PANTHER" id="PTHR47338:SF7">
    <property type="entry name" value="ZN(II)2CYS6 TRANSCRIPTION FACTOR (EUROFUNG)"/>
    <property type="match status" value="1"/>
</dbReference>
<organism evidence="8 9">
    <name type="scientific">Saitozyma podzolica</name>
    <dbReference type="NCBI Taxonomy" id="1890683"/>
    <lineage>
        <taxon>Eukaryota</taxon>
        <taxon>Fungi</taxon>
        <taxon>Dikarya</taxon>
        <taxon>Basidiomycota</taxon>
        <taxon>Agaricomycotina</taxon>
        <taxon>Tremellomycetes</taxon>
        <taxon>Tremellales</taxon>
        <taxon>Trimorphomycetaceae</taxon>
        <taxon>Saitozyma</taxon>
    </lineage>
</organism>
<accession>A0A427YKJ2</accession>
<feature type="compositionally biased region" description="Basic and acidic residues" evidence="6">
    <location>
        <begin position="84"/>
        <end position="99"/>
    </location>
</feature>
<feature type="domain" description="Xylanolytic transcriptional activator regulatory" evidence="7">
    <location>
        <begin position="173"/>
        <end position="344"/>
    </location>
</feature>
<evidence type="ECO:0000256" key="1">
    <source>
        <dbReference type="ARBA" id="ARBA00004123"/>
    </source>
</evidence>
<name>A0A427YKJ2_9TREE</name>
<dbReference type="EMBL" id="RSCD01000007">
    <property type="protein sequence ID" value="RSH91614.1"/>
    <property type="molecule type" value="Genomic_DNA"/>
</dbReference>
<gene>
    <name evidence="8" type="ORF">EHS25_008983</name>
</gene>
<evidence type="ECO:0000256" key="6">
    <source>
        <dbReference type="SAM" id="MobiDB-lite"/>
    </source>
</evidence>
<keyword evidence="4" id="KW-0804">Transcription</keyword>
<dbReference type="PANTHER" id="PTHR47338">
    <property type="entry name" value="ZN(II)2CYS6 TRANSCRIPTION FACTOR (EUROFUNG)-RELATED"/>
    <property type="match status" value="1"/>
</dbReference>
<evidence type="ECO:0000256" key="2">
    <source>
        <dbReference type="ARBA" id="ARBA00022723"/>
    </source>
</evidence>
<dbReference type="GO" id="GO:0008270">
    <property type="term" value="F:zinc ion binding"/>
    <property type="evidence" value="ECO:0007669"/>
    <property type="project" value="InterPro"/>
</dbReference>
<feature type="region of interest" description="Disordered" evidence="6">
    <location>
        <begin position="682"/>
        <end position="724"/>
    </location>
</feature>
<keyword evidence="2" id="KW-0479">Metal-binding</keyword>
<dbReference type="InterPro" id="IPR007219">
    <property type="entry name" value="XnlR_reg_dom"/>
</dbReference>
<proteinExistence type="predicted"/>
<evidence type="ECO:0000313" key="9">
    <source>
        <dbReference type="Proteomes" id="UP000279259"/>
    </source>
</evidence>
<feature type="region of interest" description="Disordered" evidence="6">
    <location>
        <begin position="37"/>
        <end position="147"/>
    </location>
</feature>
<evidence type="ECO:0000256" key="4">
    <source>
        <dbReference type="ARBA" id="ARBA00023163"/>
    </source>
</evidence>
<reference evidence="8 9" key="1">
    <citation type="submission" date="2018-11" db="EMBL/GenBank/DDBJ databases">
        <title>Genome sequence of Saitozyma podzolica DSM 27192.</title>
        <authorList>
            <person name="Aliyu H."/>
            <person name="Gorte O."/>
            <person name="Ochsenreither K."/>
        </authorList>
    </citation>
    <scope>NUCLEOTIDE SEQUENCE [LARGE SCALE GENOMIC DNA]</scope>
    <source>
        <strain evidence="8 9">DSM 27192</strain>
    </source>
</reference>
<dbReference type="AlphaFoldDB" id="A0A427YKJ2"/>
<dbReference type="GO" id="GO:0005634">
    <property type="term" value="C:nucleus"/>
    <property type="evidence" value="ECO:0007669"/>
    <property type="project" value="UniProtKB-SubCell"/>
</dbReference>
<evidence type="ECO:0000259" key="7">
    <source>
        <dbReference type="Pfam" id="PF04082"/>
    </source>
</evidence>
<dbReference type="GO" id="GO:0000981">
    <property type="term" value="F:DNA-binding transcription factor activity, RNA polymerase II-specific"/>
    <property type="evidence" value="ECO:0007669"/>
    <property type="project" value="InterPro"/>
</dbReference>
<comment type="subcellular location">
    <subcellularLocation>
        <location evidence="1">Nucleus</location>
    </subcellularLocation>
</comment>
<dbReference type="CDD" id="cd12148">
    <property type="entry name" value="fungal_TF_MHR"/>
    <property type="match status" value="1"/>
</dbReference>
<keyword evidence="3" id="KW-0805">Transcription regulation</keyword>
<keyword evidence="5" id="KW-0539">Nucleus</keyword>
<dbReference type="InterPro" id="IPR050815">
    <property type="entry name" value="TF_fung"/>
</dbReference>
<evidence type="ECO:0000256" key="5">
    <source>
        <dbReference type="ARBA" id="ARBA00023242"/>
    </source>
</evidence>
<feature type="compositionally biased region" description="Basic and acidic residues" evidence="6">
    <location>
        <begin position="682"/>
        <end position="695"/>
    </location>
</feature>
<dbReference type="Proteomes" id="UP000279259">
    <property type="component" value="Unassembled WGS sequence"/>
</dbReference>
<comment type="caution">
    <text evidence="8">The sequence shown here is derived from an EMBL/GenBank/DDBJ whole genome shotgun (WGS) entry which is preliminary data.</text>
</comment>
<dbReference type="GO" id="GO:0003677">
    <property type="term" value="F:DNA binding"/>
    <property type="evidence" value="ECO:0007669"/>
    <property type="project" value="InterPro"/>
</dbReference>
<protein>
    <recommendedName>
        <fullName evidence="7">Xylanolytic transcriptional activator regulatory domain-containing protein</fullName>
    </recommendedName>
</protein>
<dbReference type="Pfam" id="PF04082">
    <property type="entry name" value="Fungal_trans"/>
    <property type="match status" value="1"/>
</dbReference>
<evidence type="ECO:0000256" key="3">
    <source>
        <dbReference type="ARBA" id="ARBA00023015"/>
    </source>
</evidence>
<dbReference type="GO" id="GO:0006351">
    <property type="term" value="P:DNA-templated transcription"/>
    <property type="evidence" value="ECO:0007669"/>
    <property type="project" value="InterPro"/>
</dbReference>
<keyword evidence="9" id="KW-1185">Reference proteome</keyword>